<keyword evidence="1" id="KW-0175">Coiled coil</keyword>
<sequence length="331" mass="37450">MATGGDHIQPVILGIKDLNDVISKLEKNDFSEDRWNELGLKLHISQPKLNSVKADNPLDVKACLRGCLVLWLQQSYDIYKYGLPTLELLATAIEEMELRAVAAGINQGSTQSQIQSPKEIKHIIEEYSSNYIKKLNGDFALFKARFLGRLSKHVKNGVIELIEMARFVGEITKVEGLASAASVDDLFDSIKDHYSYLNCEHIETIVTYFLTDKDQDLKDKMEAYKRDLDNFEKTIKLKQLEKALNSVRSTHSHSSCKVIIKLVGEWENKTLATLKDFLVHYFKKDSLFNLSRVEGGCLSVTFLVPLSFSQYLIDTATPQLKSMSRVGVLQL</sequence>
<dbReference type="PROSITE" id="PS50017">
    <property type="entry name" value="DEATH_DOMAIN"/>
    <property type="match status" value="1"/>
</dbReference>
<name>A0AAN0K462_AMPQE</name>
<dbReference type="Proteomes" id="UP000007879">
    <property type="component" value="Unassembled WGS sequence"/>
</dbReference>
<protein>
    <recommendedName>
        <fullName evidence="2">Death domain-containing protein</fullName>
    </recommendedName>
</protein>
<dbReference type="CDD" id="cd01670">
    <property type="entry name" value="Death"/>
    <property type="match status" value="1"/>
</dbReference>
<dbReference type="RefSeq" id="XP_019864104.1">
    <property type="nucleotide sequence ID" value="XM_020008545.1"/>
</dbReference>
<evidence type="ECO:0000313" key="3">
    <source>
        <dbReference type="EnsemblMetazoa" id="XP_019864104.1"/>
    </source>
</evidence>
<reference evidence="4" key="1">
    <citation type="journal article" date="2010" name="Nature">
        <title>The Amphimedon queenslandica genome and the evolution of animal complexity.</title>
        <authorList>
            <person name="Srivastava M."/>
            <person name="Simakov O."/>
            <person name="Chapman J."/>
            <person name="Fahey B."/>
            <person name="Gauthier M.E."/>
            <person name="Mitros T."/>
            <person name="Richards G.S."/>
            <person name="Conaco C."/>
            <person name="Dacre M."/>
            <person name="Hellsten U."/>
            <person name="Larroux C."/>
            <person name="Putnam N.H."/>
            <person name="Stanke M."/>
            <person name="Adamska M."/>
            <person name="Darling A."/>
            <person name="Degnan S.M."/>
            <person name="Oakley T.H."/>
            <person name="Plachetzki D.C."/>
            <person name="Zhai Y."/>
            <person name="Adamski M."/>
            <person name="Calcino A."/>
            <person name="Cummins S.F."/>
            <person name="Goodstein D.M."/>
            <person name="Harris C."/>
            <person name="Jackson D.J."/>
            <person name="Leys S.P."/>
            <person name="Shu S."/>
            <person name="Woodcroft B.J."/>
            <person name="Vervoort M."/>
            <person name="Kosik K.S."/>
            <person name="Manning G."/>
            <person name="Degnan B.M."/>
            <person name="Rokhsar D.S."/>
        </authorList>
    </citation>
    <scope>NUCLEOTIDE SEQUENCE [LARGE SCALE GENOMIC DNA]</scope>
</reference>
<dbReference type="InterPro" id="IPR000488">
    <property type="entry name" value="Death_dom"/>
</dbReference>
<dbReference type="AlphaFoldDB" id="A0AAN0K462"/>
<evidence type="ECO:0000256" key="1">
    <source>
        <dbReference type="SAM" id="Coils"/>
    </source>
</evidence>
<organism evidence="3 4">
    <name type="scientific">Amphimedon queenslandica</name>
    <name type="common">Sponge</name>
    <dbReference type="NCBI Taxonomy" id="400682"/>
    <lineage>
        <taxon>Eukaryota</taxon>
        <taxon>Metazoa</taxon>
        <taxon>Porifera</taxon>
        <taxon>Demospongiae</taxon>
        <taxon>Heteroscleromorpha</taxon>
        <taxon>Haplosclerida</taxon>
        <taxon>Niphatidae</taxon>
        <taxon>Amphimedon</taxon>
    </lineage>
</organism>
<reference evidence="3" key="2">
    <citation type="submission" date="2024-06" db="UniProtKB">
        <authorList>
            <consortium name="EnsemblMetazoa"/>
        </authorList>
    </citation>
    <scope>IDENTIFICATION</scope>
</reference>
<evidence type="ECO:0000313" key="4">
    <source>
        <dbReference type="Proteomes" id="UP000007879"/>
    </source>
</evidence>
<accession>A0AAN0K462</accession>
<dbReference type="Gene3D" id="1.10.533.10">
    <property type="entry name" value="Death Domain, Fas"/>
    <property type="match status" value="1"/>
</dbReference>
<dbReference type="SUPFAM" id="SSF47986">
    <property type="entry name" value="DEATH domain"/>
    <property type="match status" value="1"/>
</dbReference>
<dbReference type="EnsemblMetazoa" id="XM_020008545.1">
    <property type="protein sequence ID" value="XP_019864104.1"/>
    <property type="gene ID" value="LOC109593486"/>
</dbReference>
<dbReference type="GeneID" id="109593486"/>
<dbReference type="GO" id="GO:0007165">
    <property type="term" value="P:signal transduction"/>
    <property type="evidence" value="ECO:0007669"/>
    <property type="project" value="InterPro"/>
</dbReference>
<feature type="coiled-coil region" evidence="1">
    <location>
        <begin position="214"/>
        <end position="241"/>
    </location>
</feature>
<keyword evidence="4" id="KW-1185">Reference proteome</keyword>
<feature type="domain" description="Death" evidence="2">
    <location>
        <begin position="34"/>
        <end position="109"/>
    </location>
</feature>
<proteinExistence type="predicted"/>
<dbReference type="InterPro" id="IPR011029">
    <property type="entry name" value="DEATH-like_dom_sf"/>
</dbReference>
<dbReference type="KEGG" id="aqu:109593486"/>
<evidence type="ECO:0000259" key="2">
    <source>
        <dbReference type="PROSITE" id="PS50017"/>
    </source>
</evidence>